<dbReference type="PANTHER" id="PTHR38839">
    <property type="entry name" value="TRANSCRIPTIONAL REGULATOR WHID-RELATED"/>
    <property type="match status" value="1"/>
</dbReference>
<evidence type="ECO:0000313" key="13">
    <source>
        <dbReference type="EMBL" id="AKU18105.1"/>
    </source>
</evidence>
<comment type="similarity">
    <text evidence="2 11">Belongs to the WhiB family.</text>
</comment>
<keyword evidence="3 11" id="KW-0004">4Fe-4S</keyword>
<dbReference type="HAMAP" id="MF_01479">
    <property type="entry name" value="WhiB"/>
    <property type="match status" value="1"/>
</dbReference>
<keyword evidence="5 11" id="KW-0408">Iron</keyword>
<dbReference type="OrthoDB" id="4954884at2"/>
<evidence type="ECO:0000256" key="3">
    <source>
        <dbReference type="ARBA" id="ARBA00022485"/>
    </source>
</evidence>
<dbReference type="RefSeq" id="WP_052595509.1">
    <property type="nucleotide sequence ID" value="NZ_CP011112.1"/>
</dbReference>
<feature type="binding site" evidence="11">
    <location>
        <position position="59"/>
    </location>
    <ligand>
        <name>[4Fe-4S] cluster</name>
        <dbReference type="ChEBI" id="CHEBI:49883"/>
    </ligand>
</feature>
<keyword evidence="14" id="KW-1185">Reference proteome</keyword>
<dbReference type="STRING" id="571913.VV02_23285"/>
<evidence type="ECO:0000256" key="7">
    <source>
        <dbReference type="ARBA" id="ARBA00023015"/>
    </source>
</evidence>
<dbReference type="GO" id="GO:0005737">
    <property type="term" value="C:cytoplasm"/>
    <property type="evidence" value="ECO:0007669"/>
    <property type="project" value="UniProtKB-SubCell"/>
</dbReference>
<comment type="PTM">
    <text evidence="11">Upon Fe-S cluster removal intramolecular disulfide bonds are formed.</text>
</comment>
<feature type="binding site" evidence="11">
    <location>
        <position position="53"/>
    </location>
    <ligand>
        <name>[4Fe-4S] cluster</name>
        <dbReference type="ChEBI" id="CHEBI:49883"/>
    </ligand>
</feature>
<dbReference type="GO" id="GO:0046872">
    <property type="term" value="F:metal ion binding"/>
    <property type="evidence" value="ECO:0007669"/>
    <property type="project" value="UniProtKB-KW"/>
</dbReference>
<evidence type="ECO:0000313" key="14">
    <source>
        <dbReference type="Proteomes" id="UP000066480"/>
    </source>
</evidence>
<keyword evidence="10 11" id="KW-0804">Transcription</keyword>
<sequence>MTTDETIADFPELPQIVADNASCKTRDPDLWFPVRRVRRELVVQYAATICAGCPVLDECREWAINAPDQYGIWGGLDRIELRRRRAARAGGAGIEDVAS</sequence>
<evidence type="ECO:0000256" key="6">
    <source>
        <dbReference type="ARBA" id="ARBA00023014"/>
    </source>
</evidence>
<keyword evidence="8 11" id="KW-0238">DNA-binding</keyword>
<protein>
    <recommendedName>
        <fullName evidence="11">Transcriptional regulator WhiB</fullName>
    </recommendedName>
</protein>
<keyword evidence="6 11" id="KW-0411">Iron-sulfur</keyword>
<dbReference type="Proteomes" id="UP000066480">
    <property type="component" value="Chromosome"/>
</dbReference>
<evidence type="ECO:0000256" key="9">
    <source>
        <dbReference type="ARBA" id="ARBA00023157"/>
    </source>
</evidence>
<keyword evidence="7 11" id="KW-0805">Transcription regulation</keyword>
<evidence type="ECO:0000256" key="5">
    <source>
        <dbReference type="ARBA" id="ARBA00023004"/>
    </source>
</evidence>
<dbReference type="InterPro" id="IPR034768">
    <property type="entry name" value="4FE4S_WBL"/>
</dbReference>
<keyword evidence="9 11" id="KW-1015">Disulfide bond</keyword>
<dbReference type="GO" id="GO:0045892">
    <property type="term" value="P:negative regulation of DNA-templated transcription"/>
    <property type="evidence" value="ECO:0007669"/>
    <property type="project" value="TreeGrafter"/>
</dbReference>
<dbReference type="PROSITE" id="PS51674">
    <property type="entry name" value="4FE4S_WBL"/>
    <property type="match status" value="1"/>
</dbReference>
<proteinExistence type="inferred from homology"/>
<dbReference type="Pfam" id="PF02467">
    <property type="entry name" value="Whib"/>
    <property type="match status" value="1"/>
</dbReference>
<accession>A0A0K1JND4</accession>
<evidence type="ECO:0000256" key="4">
    <source>
        <dbReference type="ARBA" id="ARBA00022723"/>
    </source>
</evidence>
<feature type="domain" description="4Fe-4S Wbl-type" evidence="12">
    <location>
        <begin position="22"/>
        <end position="83"/>
    </location>
</feature>
<dbReference type="KEGG" id="lmoi:VV02_23285"/>
<keyword evidence="4 11" id="KW-0479">Metal-binding</keyword>
<dbReference type="InterPro" id="IPR003482">
    <property type="entry name" value="Whib"/>
</dbReference>
<dbReference type="GO" id="GO:0045454">
    <property type="term" value="P:cell redox homeostasis"/>
    <property type="evidence" value="ECO:0007669"/>
    <property type="project" value="TreeGrafter"/>
</dbReference>
<comment type="subcellular location">
    <subcellularLocation>
        <location evidence="1 11">Cytoplasm</location>
    </subcellularLocation>
</comment>
<feature type="binding site" evidence="11">
    <location>
        <position position="23"/>
    </location>
    <ligand>
        <name>[4Fe-4S] cluster</name>
        <dbReference type="ChEBI" id="CHEBI:49883"/>
    </ligand>
</feature>
<evidence type="ECO:0000256" key="11">
    <source>
        <dbReference type="HAMAP-Rule" id="MF_01479"/>
    </source>
</evidence>
<evidence type="ECO:0000256" key="1">
    <source>
        <dbReference type="ARBA" id="ARBA00004496"/>
    </source>
</evidence>
<gene>
    <name evidence="11" type="primary">whiB</name>
    <name evidence="13" type="ORF">VV02_23285</name>
</gene>
<evidence type="ECO:0000256" key="2">
    <source>
        <dbReference type="ARBA" id="ARBA00006597"/>
    </source>
</evidence>
<organism evidence="13 14">
    <name type="scientific">Luteipulveratus mongoliensis</name>
    <dbReference type="NCBI Taxonomy" id="571913"/>
    <lineage>
        <taxon>Bacteria</taxon>
        <taxon>Bacillati</taxon>
        <taxon>Actinomycetota</taxon>
        <taxon>Actinomycetes</taxon>
        <taxon>Micrococcales</taxon>
        <taxon>Dermacoccaceae</taxon>
        <taxon>Luteipulveratus</taxon>
    </lineage>
</organism>
<name>A0A0K1JND4_9MICO</name>
<dbReference type="AlphaFoldDB" id="A0A0K1JND4"/>
<comment type="PTM">
    <text evidence="11">The Fe-S cluster can be nitrosylated by nitric oxide (NO).</text>
</comment>
<dbReference type="GO" id="GO:0035731">
    <property type="term" value="F:dinitrosyl-iron complex binding"/>
    <property type="evidence" value="ECO:0007669"/>
    <property type="project" value="UniProtKB-UniRule"/>
</dbReference>
<keyword evidence="11" id="KW-0963">Cytoplasm</keyword>
<dbReference type="GO" id="GO:0047134">
    <property type="term" value="F:protein-disulfide reductase [NAD(P)H] activity"/>
    <property type="evidence" value="ECO:0007669"/>
    <property type="project" value="TreeGrafter"/>
</dbReference>
<evidence type="ECO:0000256" key="10">
    <source>
        <dbReference type="ARBA" id="ARBA00023163"/>
    </source>
</evidence>
<comment type="cofactor">
    <cofactor evidence="11">
        <name>[4Fe-4S] cluster</name>
        <dbReference type="ChEBI" id="CHEBI:49883"/>
    </cofactor>
    <text evidence="11">Binds 1 [4Fe-4S] cluster per subunit. Following nitrosylation of the [4Fe-4S] cluster binds 1 [4Fe-8(NO)] cluster per subunit.</text>
</comment>
<dbReference type="EMBL" id="CP011112">
    <property type="protein sequence ID" value="AKU18105.1"/>
    <property type="molecule type" value="Genomic_DNA"/>
</dbReference>
<dbReference type="GO" id="GO:0003677">
    <property type="term" value="F:DNA binding"/>
    <property type="evidence" value="ECO:0007669"/>
    <property type="project" value="UniProtKB-UniRule"/>
</dbReference>
<evidence type="ECO:0000256" key="8">
    <source>
        <dbReference type="ARBA" id="ARBA00023125"/>
    </source>
</evidence>
<comment type="function">
    <text evidence="11">Acts as a transcriptional regulator. Probably redox-responsive. The apo- but not holo-form probably binds DNA.</text>
</comment>
<reference evidence="13 14" key="1">
    <citation type="submission" date="2015-03" db="EMBL/GenBank/DDBJ databases">
        <title>Luteipulveratus halotolerans sp. nov., a novel actinobacterium (Dermacoccaceae) from Sarawak, Malaysia.</title>
        <authorList>
            <person name="Juboi H."/>
            <person name="Basik A."/>
            <person name="Shamsul S.S."/>
            <person name="Arnold P."/>
            <person name="Schmitt E.K."/>
            <person name="Sanglier J.-J."/>
            <person name="Yeo T."/>
        </authorList>
    </citation>
    <scope>NUCLEOTIDE SEQUENCE [LARGE SCALE GENOMIC DNA]</scope>
    <source>
        <strain evidence="13 14">MN07-A0370</strain>
    </source>
</reference>
<evidence type="ECO:0000259" key="12">
    <source>
        <dbReference type="PROSITE" id="PS51674"/>
    </source>
</evidence>
<dbReference type="GO" id="GO:0051539">
    <property type="term" value="F:4 iron, 4 sulfur cluster binding"/>
    <property type="evidence" value="ECO:0007669"/>
    <property type="project" value="UniProtKB-UniRule"/>
</dbReference>
<feature type="binding site" evidence="11">
    <location>
        <position position="50"/>
    </location>
    <ligand>
        <name>[4Fe-4S] cluster</name>
        <dbReference type="ChEBI" id="CHEBI:49883"/>
    </ligand>
</feature>